<dbReference type="InterPro" id="IPR004556">
    <property type="entry name" value="HemK-like"/>
</dbReference>
<reference evidence="8" key="3">
    <citation type="submission" date="2012-09" db="EMBL/GenBank/DDBJ databases">
        <authorList>
            <consortium name="VectorBase"/>
        </authorList>
    </citation>
    <scope>NUCLEOTIDE SEQUENCE</scope>
    <source>
        <strain evidence="8">Liverpool</strain>
    </source>
</reference>
<evidence type="ECO:0000259" key="6">
    <source>
        <dbReference type="Pfam" id="PF05175"/>
    </source>
</evidence>
<keyword evidence="2" id="KW-0489">Methyltransferase</keyword>
<reference evidence="8" key="2">
    <citation type="journal article" date="2007" name="Science">
        <title>Genome sequence of Aedes aegypti, a major arbovirus vector.</title>
        <authorList>
            <person name="Nene V."/>
            <person name="Wortman J.R."/>
            <person name="Lawson D."/>
            <person name="Haas B."/>
            <person name="Kodira C."/>
            <person name="Tu Z.J."/>
            <person name="Loftus B."/>
            <person name="Xi Z."/>
            <person name="Megy K."/>
            <person name="Grabherr M."/>
            <person name="Ren Q."/>
            <person name="Zdobnov E.M."/>
            <person name="Lobo N.F."/>
            <person name="Campbell K.S."/>
            <person name="Brown S.E."/>
            <person name="Bonaldo M.F."/>
            <person name="Zhu J."/>
            <person name="Sinkins S.P."/>
            <person name="Hogenkamp D.G."/>
            <person name="Amedeo P."/>
            <person name="Arensburger P."/>
            <person name="Atkinson P.W."/>
            <person name="Bidwell S."/>
            <person name="Biedler J."/>
            <person name="Birney E."/>
            <person name="Bruggner R.V."/>
            <person name="Costas J."/>
            <person name="Coy M.R."/>
            <person name="Crabtree J."/>
            <person name="Crawford M."/>
            <person name="Debruyn B."/>
            <person name="Decaprio D."/>
            <person name="Eiglmeier K."/>
            <person name="Eisenstadt E."/>
            <person name="El-Dorry H."/>
            <person name="Gelbart W.M."/>
            <person name="Gomes S.L."/>
            <person name="Hammond M."/>
            <person name="Hannick L.I."/>
            <person name="Hogan J.R."/>
            <person name="Holmes M.H."/>
            <person name="Jaffe D."/>
            <person name="Johnston J.S."/>
            <person name="Kennedy R.C."/>
            <person name="Koo H."/>
            <person name="Kravitz S."/>
            <person name="Kriventseva E.V."/>
            <person name="Kulp D."/>
            <person name="Labutti K."/>
            <person name="Lee E."/>
            <person name="Li S."/>
            <person name="Lovin D.D."/>
            <person name="Mao C."/>
            <person name="Mauceli E."/>
            <person name="Menck C.F."/>
            <person name="Miller J.R."/>
            <person name="Montgomery P."/>
            <person name="Mori A."/>
            <person name="Nascimento A.L."/>
            <person name="Naveira H.F."/>
            <person name="Nusbaum C."/>
            <person name="O'leary S."/>
            <person name="Orvis J."/>
            <person name="Pertea M."/>
            <person name="Quesneville H."/>
            <person name="Reidenbach K.R."/>
            <person name="Rogers Y.H."/>
            <person name="Roth C.W."/>
            <person name="Schneider J.R."/>
            <person name="Schatz M."/>
            <person name="Shumway M."/>
            <person name="Stanke M."/>
            <person name="Stinson E.O."/>
            <person name="Tubio J.M."/>
            <person name="Vanzee J.P."/>
            <person name="Verjovski-Almeida S."/>
            <person name="Werner D."/>
            <person name="White O."/>
            <person name="Wyder S."/>
            <person name="Zeng Q."/>
            <person name="Zhao Q."/>
            <person name="Zhao Y."/>
            <person name="Hill C.A."/>
            <person name="Raikhel A.S."/>
            <person name="Soares M.B."/>
            <person name="Knudson D.L."/>
            <person name="Lee N.H."/>
            <person name="Galagan J."/>
            <person name="Salzberg S.L."/>
            <person name="Paulsen I.T."/>
            <person name="Dimopoulos G."/>
            <person name="Collins F.H."/>
            <person name="Birren B."/>
            <person name="Fraser-Liggett C.M."/>
            <person name="Severson D.W."/>
        </authorList>
    </citation>
    <scope>NUCLEOTIDE SEQUENCE [LARGE SCALE GENOMIC DNA]</scope>
    <source>
        <strain evidence="8">Liverpool</strain>
    </source>
</reference>
<dbReference type="InterPro" id="IPR040758">
    <property type="entry name" value="PrmC_N"/>
</dbReference>
<dbReference type="PROSITE" id="PS00092">
    <property type="entry name" value="N6_MTASE"/>
    <property type="match status" value="1"/>
</dbReference>
<dbReference type="InterPro" id="IPR029063">
    <property type="entry name" value="SAM-dependent_MTases_sf"/>
</dbReference>
<keyword evidence="4" id="KW-0949">S-adenosyl-L-methionine</keyword>
<dbReference type="OMA" id="DFDARYW"/>
<evidence type="ECO:0000259" key="7">
    <source>
        <dbReference type="Pfam" id="PF17827"/>
    </source>
</evidence>
<dbReference type="OrthoDB" id="269872at2759"/>
<dbReference type="Pfam" id="PF05175">
    <property type="entry name" value="MTS"/>
    <property type="match status" value="1"/>
</dbReference>
<dbReference type="CDD" id="cd02440">
    <property type="entry name" value="AdoMet_MTases"/>
    <property type="match status" value="1"/>
</dbReference>
<dbReference type="GO" id="GO:0032259">
    <property type="term" value="P:methylation"/>
    <property type="evidence" value="ECO:0007669"/>
    <property type="project" value="UniProtKB-KW"/>
</dbReference>
<dbReference type="AlphaFoldDB" id="A0A1S4F7B4"/>
<dbReference type="GO" id="GO:0003676">
    <property type="term" value="F:nucleic acid binding"/>
    <property type="evidence" value="ECO:0007669"/>
    <property type="project" value="InterPro"/>
</dbReference>
<dbReference type="EMBL" id="CH477298">
    <property type="protein sequence ID" value="EAT44331.1"/>
    <property type="molecule type" value="Genomic_DNA"/>
</dbReference>
<dbReference type="NCBIfam" id="TIGR03534">
    <property type="entry name" value="RF_mod_PrmC"/>
    <property type="match status" value="1"/>
</dbReference>
<comment type="catalytic activity">
    <reaction evidence="5">
        <text>L-glutaminyl-[peptide chain release factor] + S-adenosyl-L-methionine = N(5)-methyl-L-glutaminyl-[peptide chain release factor] + S-adenosyl-L-homocysteine + H(+)</text>
        <dbReference type="Rhea" id="RHEA:42896"/>
        <dbReference type="Rhea" id="RHEA-COMP:10271"/>
        <dbReference type="Rhea" id="RHEA-COMP:10272"/>
        <dbReference type="ChEBI" id="CHEBI:15378"/>
        <dbReference type="ChEBI" id="CHEBI:30011"/>
        <dbReference type="ChEBI" id="CHEBI:57856"/>
        <dbReference type="ChEBI" id="CHEBI:59789"/>
        <dbReference type="ChEBI" id="CHEBI:61891"/>
        <dbReference type="EC" id="2.1.1.297"/>
    </reaction>
</comment>
<dbReference type="GO" id="GO:0005739">
    <property type="term" value="C:mitochondrion"/>
    <property type="evidence" value="ECO:0007669"/>
    <property type="project" value="TreeGrafter"/>
</dbReference>
<protein>
    <recommendedName>
        <fullName evidence="1">peptide chain release factor N(5)-glutamine methyltransferase</fullName>
        <ecNumber evidence="1">2.1.1.297</ecNumber>
    </recommendedName>
</protein>
<evidence type="ECO:0000256" key="3">
    <source>
        <dbReference type="ARBA" id="ARBA00022679"/>
    </source>
</evidence>
<dbReference type="EC" id="2.1.1.297" evidence="1"/>
<evidence type="ECO:0000256" key="2">
    <source>
        <dbReference type="ARBA" id="ARBA00022603"/>
    </source>
</evidence>
<dbReference type="InterPro" id="IPR050320">
    <property type="entry name" value="N5-glutamine_MTase"/>
</dbReference>
<evidence type="ECO:0000313" key="9">
    <source>
        <dbReference type="Proteomes" id="UP000682892"/>
    </source>
</evidence>
<feature type="domain" description="Methyltransferase small" evidence="6">
    <location>
        <begin position="141"/>
        <end position="235"/>
    </location>
</feature>
<dbReference type="SUPFAM" id="SSF53335">
    <property type="entry name" value="S-adenosyl-L-methionine-dependent methyltransferases"/>
    <property type="match status" value="1"/>
</dbReference>
<dbReference type="InterPro" id="IPR007848">
    <property type="entry name" value="Small_mtfrase_dom"/>
</dbReference>
<evidence type="ECO:0000313" key="8">
    <source>
        <dbReference type="EMBL" id="EAT44331.1"/>
    </source>
</evidence>
<dbReference type="NCBIfam" id="TIGR00536">
    <property type="entry name" value="hemK_fam"/>
    <property type="match status" value="1"/>
</dbReference>
<gene>
    <name evidence="8" type="ORF">AaeL_AAEL004282</name>
</gene>
<name>A0A1S4F7B4_AEDAE</name>
<proteinExistence type="predicted"/>
<dbReference type="Gene3D" id="1.10.8.10">
    <property type="entry name" value="DNA helicase RuvA subunit, C-terminal domain"/>
    <property type="match status" value="1"/>
</dbReference>
<evidence type="ECO:0000256" key="1">
    <source>
        <dbReference type="ARBA" id="ARBA00012771"/>
    </source>
</evidence>
<dbReference type="PANTHER" id="PTHR18895:SF74">
    <property type="entry name" value="MTRF1L RELEASE FACTOR GLUTAMINE METHYLTRANSFERASE"/>
    <property type="match status" value="1"/>
</dbReference>
<evidence type="ECO:0000256" key="4">
    <source>
        <dbReference type="ARBA" id="ARBA00022691"/>
    </source>
</evidence>
<dbReference type="Proteomes" id="UP000682892">
    <property type="component" value="Chromosome 2"/>
</dbReference>
<accession>A0A1S4F7B4</accession>
<dbReference type="InterPro" id="IPR019874">
    <property type="entry name" value="RF_methyltr_PrmC"/>
</dbReference>
<feature type="domain" description="Release factor glutamine methyltransferase N-terminal" evidence="7">
    <location>
        <begin position="47"/>
        <end position="113"/>
    </location>
</feature>
<dbReference type="InterPro" id="IPR002052">
    <property type="entry name" value="DNA_methylase_N6_adenine_CS"/>
</dbReference>
<dbReference type="GO" id="GO:0102559">
    <property type="term" value="F:peptide chain release factor N(5)-glutamine methyltransferase activity"/>
    <property type="evidence" value="ECO:0007669"/>
    <property type="project" value="UniProtKB-EC"/>
</dbReference>
<dbReference type="HOGENOM" id="CLU_018398_4_1_1"/>
<dbReference type="Gene3D" id="3.40.50.150">
    <property type="entry name" value="Vaccinia Virus protein VP39"/>
    <property type="match status" value="1"/>
</dbReference>
<dbReference type="PANTHER" id="PTHR18895">
    <property type="entry name" value="HEMK METHYLTRANSFERASE"/>
    <property type="match status" value="1"/>
</dbReference>
<evidence type="ECO:0000256" key="5">
    <source>
        <dbReference type="ARBA" id="ARBA00048391"/>
    </source>
</evidence>
<organism evidence="8 9">
    <name type="scientific">Aedes aegypti</name>
    <name type="common">Yellowfever mosquito</name>
    <name type="synonym">Culex aegypti</name>
    <dbReference type="NCBI Taxonomy" id="7159"/>
    <lineage>
        <taxon>Eukaryota</taxon>
        <taxon>Metazoa</taxon>
        <taxon>Ecdysozoa</taxon>
        <taxon>Arthropoda</taxon>
        <taxon>Hexapoda</taxon>
        <taxon>Insecta</taxon>
        <taxon>Pterygota</taxon>
        <taxon>Neoptera</taxon>
        <taxon>Endopterygota</taxon>
        <taxon>Diptera</taxon>
        <taxon>Nematocera</taxon>
        <taxon>Culicoidea</taxon>
        <taxon>Culicidae</taxon>
        <taxon>Culicinae</taxon>
        <taxon>Aedini</taxon>
        <taxon>Aedes</taxon>
        <taxon>Stegomyia</taxon>
    </lineage>
</organism>
<reference evidence="8" key="1">
    <citation type="submission" date="2005-10" db="EMBL/GenBank/DDBJ databases">
        <authorList>
            <person name="Loftus B.J."/>
            <person name="Nene V.M."/>
            <person name="Hannick L.I."/>
            <person name="Bidwell S."/>
            <person name="Haas B."/>
            <person name="Amedeo P."/>
            <person name="Orvis J."/>
            <person name="Wortman J.R."/>
            <person name="White O.R."/>
            <person name="Salzberg S."/>
            <person name="Shumway M."/>
            <person name="Koo H."/>
            <person name="Zhao Y."/>
            <person name="Holmes M."/>
            <person name="Miller J."/>
            <person name="Schatz M."/>
            <person name="Pop M."/>
            <person name="Pai G."/>
            <person name="Utterback T."/>
            <person name="Rogers Y.-H."/>
            <person name="Kravitz S."/>
            <person name="Fraser C.M."/>
        </authorList>
    </citation>
    <scope>NUCLEOTIDE SEQUENCE</scope>
    <source>
        <strain evidence="8">Liverpool</strain>
    </source>
</reference>
<dbReference type="Pfam" id="PF17827">
    <property type="entry name" value="PrmC_N"/>
    <property type="match status" value="1"/>
</dbReference>
<sequence length="328" mass="37220">MKMFITRSIPRLLKNSASVNALSRQNFCAEALNTATVPTVRTVKDKWISRFQTENIPEADASITNILAHVLKVQCLSDVNERHQETKLSEDQLAKIDELCECRLARMPIQYIIHEWEFRDLTLKMVPPVFIPRPETEELIELILQQIDAQKEMKFLEIGCGTGAISLSILKHAPQASAVALDQSTLACELTMENAKNHGLVDNLRIFRHKLVDKLPTELESHKFDMIVSNPPYVPSRQLLALEPEIKVYEDLRALDGGPDGLTVVKAILDIAGKHLEPSGVLWLEVDSSHPPLIEKYLEEAVPELGLKFMSSYKDMFRKERFVEIMKV</sequence>
<keyword evidence="3" id="KW-0808">Transferase</keyword>